<dbReference type="OrthoDB" id="9795032at2"/>
<keyword evidence="7" id="KW-1185">Reference proteome</keyword>
<dbReference type="PANTHER" id="PTHR46491:SF3">
    <property type="entry name" value="CDGSH IRON-SULFUR DOMAIN-CONTAINING PROTEIN 3, MITOCHONDRIAL"/>
    <property type="match status" value="1"/>
</dbReference>
<comment type="caution">
    <text evidence="6">The sequence shown here is derived from an EMBL/GenBank/DDBJ whole genome shotgun (WGS) entry which is preliminary data.</text>
</comment>
<feature type="domain" description="Iron-binding zinc finger CDGSH type" evidence="5">
    <location>
        <begin position="46"/>
        <end position="78"/>
    </location>
</feature>
<evidence type="ECO:0000259" key="5">
    <source>
        <dbReference type="SMART" id="SM00704"/>
    </source>
</evidence>
<dbReference type="InterPro" id="IPR042216">
    <property type="entry name" value="MitoNEET_CISD"/>
</dbReference>
<evidence type="ECO:0000256" key="1">
    <source>
        <dbReference type="ARBA" id="ARBA00022714"/>
    </source>
</evidence>
<dbReference type="RefSeq" id="WP_123401330.1">
    <property type="nucleotide sequence ID" value="NZ_RJVI01000002.1"/>
</dbReference>
<dbReference type="InterPro" id="IPR052950">
    <property type="entry name" value="CISD"/>
</dbReference>
<keyword evidence="2" id="KW-0479">Metal-binding</keyword>
<dbReference type="Proteomes" id="UP000276634">
    <property type="component" value="Unassembled WGS sequence"/>
</dbReference>
<sequence length="78" mass="8610">MSEAKIAAREPMVMTLDAGEYWWCACGLSANQPFCDGSHKTTDIRPVQFTLEARKEVALCMCKRTGTPPFCDGSHKAL</sequence>
<keyword evidence="4" id="KW-0411">Iron-sulfur</keyword>
<keyword evidence="3" id="KW-0408">Iron</keyword>
<dbReference type="AlphaFoldDB" id="A0A3N1Y0L7"/>
<dbReference type="GO" id="GO:0046872">
    <property type="term" value="F:metal ion binding"/>
    <property type="evidence" value="ECO:0007669"/>
    <property type="project" value="UniProtKB-KW"/>
</dbReference>
<dbReference type="SMART" id="SM00704">
    <property type="entry name" value="ZnF_CDGSH"/>
    <property type="match status" value="2"/>
</dbReference>
<gene>
    <name evidence="6" type="ORF">EDC57_1585</name>
</gene>
<accession>A0A3N1Y0L7</accession>
<evidence type="ECO:0000256" key="2">
    <source>
        <dbReference type="ARBA" id="ARBA00022723"/>
    </source>
</evidence>
<feature type="domain" description="Iron-binding zinc finger CDGSH type" evidence="5">
    <location>
        <begin position="9"/>
        <end position="45"/>
    </location>
</feature>
<dbReference type="PANTHER" id="PTHR46491">
    <property type="entry name" value="CDGSH IRON SULFUR DOMAIN PROTEIN HOMOLOG"/>
    <property type="match status" value="1"/>
</dbReference>
<evidence type="ECO:0000256" key="4">
    <source>
        <dbReference type="ARBA" id="ARBA00023014"/>
    </source>
</evidence>
<dbReference type="GO" id="GO:0051537">
    <property type="term" value="F:2 iron, 2 sulfur cluster binding"/>
    <property type="evidence" value="ECO:0007669"/>
    <property type="project" value="UniProtKB-KW"/>
</dbReference>
<dbReference type="InterPro" id="IPR018967">
    <property type="entry name" value="FeS-contain_CDGSH-typ"/>
</dbReference>
<reference evidence="6 7" key="1">
    <citation type="submission" date="2018-11" db="EMBL/GenBank/DDBJ databases">
        <title>Genomic Encyclopedia of Type Strains, Phase IV (KMG-IV): sequencing the most valuable type-strain genomes for metagenomic binning, comparative biology and taxonomic classification.</title>
        <authorList>
            <person name="Goeker M."/>
        </authorList>
    </citation>
    <scope>NUCLEOTIDE SEQUENCE [LARGE SCALE GENOMIC DNA]</scope>
    <source>
        <strain evidence="6 7">DSM 100275</strain>
    </source>
</reference>
<dbReference type="EMBL" id="RJVI01000002">
    <property type="protein sequence ID" value="ROR32385.1"/>
    <property type="molecule type" value="Genomic_DNA"/>
</dbReference>
<organism evidence="6 7">
    <name type="scientific">Inmirania thermothiophila</name>
    <dbReference type="NCBI Taxonomy" id="1750597"/>
    <lineage>
        <taxon>Bacteria</taxon>
        <taxon>Pseudomonadati</taxon>
        <taxon>Pseudomonadota</taxon>
        <taxon>Gammaproteobacteria</taxon>
        <taxon>Chromatiales</taxon>
        <taxon>Ectothiorhodospiraceae</taxon>
        <taxon>Inmirania</taxon>
    </lineage>
</organism>
<evidence type="ECO:0000256" key="3">
    <source>
        <dbReference type="ARBA" id="ARBA00023004"/>
    </source>
</evidence>
<dbReference type="GO" id="GO:0005737">
    <property type="term" value="C:cytoplasm"/>
    <property type="evidence" value="ECO:0007669"/>
    <property type="project" value="UniProtKB-ARBA"/>
</dbReference>
<name>A0A3N1Y0L7_9GAMM</name>
<dbReference type="Pfam" id="PF09360">
    <property type="entry name" value="zf-CDGSH"/>
    <property type="match status" value="2"/>
</dbReference>
<protein>
    <submittedName>
        <fullName evidence="6">Iron-binding CDGSH zinc finger protein</fullName>
    </submittedName>
</protein>
<proteinExistence type="predicted"/>
<evidence type="ECO:0000313" key="6">
    <source>
        <dbReference type="EMBL" id="ROR32385.1"/>
    </source>
</evidence>
<evidence type="ECO:0000313" key="7">
    <source>
        <dbReference type="Proteomes" id="UP000276634"/>
    </source>
</evidence>
<dbReference type="Gene3D" id="3.40.5.90">
    <property type="entry name" value="CDGSH iron-sulfur domain, mitoNEET-type"/>
    <property type="match status" value="2"/>
</dbReference>
<keyword evidence="1" id="KW-0001">2Fe-2S</keyword>